<dbReference type="SUPFAM" id="SSF53686">
    <property type="entry name" value="Tryptophan synthase beta subunit-like PLP-dependent enzymes"/>
    <property type="match status" value="1"/>
</dbReference>
<evidence type="ECO:0000256" key="2">
    <source>
        <dbReference type="ARBA" id="ARBA00008639"/>
    </source>
</evidence>
<dbReference type="PANTHER" id="PTHR43780">
    <property type="entry name" value="1-AMINOCYCLOPROPANE-1-CARBOXYLATE DEAMINASE-RELATED"/>
    <property type="match status" value="1"/>
</dbReference>
<dbReference type="Pfam" id="PF00291">
    <property type="entry name" value="PALP"/>
    <property type="match status" value="1"/>
</dbReference>
<comment type="caution">
    <text evidence="7">The sequence shown here is derived from an EMBL/GenBank/DDBJ whole genome shotgun (WGS) entry which is preliminary data.</text>
</comment>
<protein>
    <submittedName>
        <fullName evidence="7">1-aminocyclopropane-1-carboxylate deaminase</fullName>
    </submittedName>
</protein>
<sequence length="316" mass="35920">MENCSIEFNLNIRNQQVQIPIFENLGIELWIKREDEIHKQISGNKFRKLKYNILEAKDLQKKKLVTFGGAYSNHILAVAATGNLHGFETIGVIRGEELALDLETVLKENSTLRNASELGMKFNFIDRESYRNKDSNEFQVYLKKKFGDFYLIPEGGTNQLAIKGCEEILTAEDEKFDYICLAVGTGGTISGIINSVKNHQQVLGFPALKGDFLKKEIQQLISVQNRNWSLVTEYHFGGYGKFNTDLIRFMNEFKEETGILLDPIYTGKMMYGLLDLIKKRTFRKGAKILAIHTGGIQGITGVNRKLIKKNLEVIKV</sequence>
<organism evidence="7 8">
    <name type="scientific">Tenacibaculum skagerrakense</name>
    <dbReference type="NCBI Taxonomy" id="186571"/>
    <lineage>
        <taxon>Bacteria</taxon>
        <taxon>Pseudomonadati</taxon>
        <taxon>Bacteroidota</taxon>
        <taxon>Flavobacteriia</taxon>
        <taxon>Flavobacteriales</taxon>
        <taxon>Flavobacteriaceae</taxon>
        <taxon>Tenacibaculum</taxon>
    </lineage>
</organism>
<evidence type="ECO:0000256" key="1">
    <source>
        <dbReference type="ARBA" id="ARBA00001933"/>
    </source>
</evidence>
<feature type="active site" description="Nucleophile" evidence="4">
    <location>
        <position position="72"/>
    </location>
</feature>
<dbReference type="PIRSF" id="PIRSF006278">
    <property type="entry name" value="ACCD_DCysDesulf"/>
    <property type="match status" value="1"/>
</dbReference>
<evidence type="ECO:0000313" key="8">
    <source>
        <dbReference type="Proteomes" id="UP000294564"/>
    </source>
</evidence>
<reference evidence="7 8" key="1">
    <citation type="submission" date="2019-03" db="EMBL/GenBank/DDBJ databases">
        <title>Genomic Encyclopedia of Type Strains, Phase IV (KMG-IV): sequencing the most valuable type-strain genomes for metagenomic binning, comparative biology and taxonomic classification.</title>
        <authorList>
            <person name="Goeker M."/>
        </authorList>
    </citation>
    <scope>NUCLEOTIDE SEQUENCE [LARGE SCALE GENOMIC DNA]</scope>
    <source>
        <strain evidence="7 8">DSM 14836</strain>
    </source>
</reference>
<dbReference type="InterPro" id="IPR027278">
    <property type="entry name" value="ACCD_DCysDesulf"/>
</dbReference>
<dbReference type="PANTHER" id="PTHR43780:SF2">
    <property type="entry name" value="1-AMINOCYCLOPROPANE-1-CARBOXYLATE DEAMINASE-RELATED"/>
    <property type="match status" value="1"/>
</dbReference>
<accession>A0A4R2P1V7</accession>
<dbReference type="GO" id="GO:0019148">
    <property type="term" value="F:D-cysteine desulfhydrase activity"/>
    <property type="evidence" value="ECO:0007669"/>
    <property type="project" value="TreeGrafter"/>
</dbReference>
<dbReference type="Gene3D" id="3.40.50.1100">
    <property type="match status" value="2"/>
</dbReference>
<dbReference type="RefSeq" id="WP_132792881.1">
    <property type="nucleotide sequence ID" value="NZ_SLXM01000001.1"/>
</dbReference>
<gene>
    <name evidence="7" type="ORF">EV195_101685</name>
</gene>
<dbReference type="InterPro" id="IPR036052">
    <property type="entry name" value="TrpB-like_PALP_sf"/>
</dbReference>
<evidence type="ECO:0000256" key="4">
    <source>
        <dbReference type="PIRSR" id="PIRSR006278-1"/>
    </source>
</evidence>
<evidence type="ECO:0000313" key="7">
    <source>
        <dbReference type="EMBL" id="TCP28507.1"/>
    </source>
</evidence>
<comment type="similarity">
    <text evidence="2">Belongs to the ACC deaminase/D-cysteine desulfhydrase family.</text>
</comment>
<keyword evidence="8" id="KW-1185">Reference proteome</keyword>
<dbReference type="AlphaFoldDB" id="A0A4R2P1V7"/>
<dbReference type="EMBL" id="SLXM01000001">
    <property type="protein sequence ID" value="TCP28507.1"/>
    <property type="molecule type" value="Genomic_DNA"/>
</dbReference>
<comment type="cofactor">
    <cofactor evidence="1">
        <name>pyridoxal 5'-phosphate</name>
        <dbReference type="ChEBI" id="CHEBI:597326"/>
    </cofactor>
</comment>
<evidence type="ECO:0000256" key="3">
    <source>
        <dbReference type="ARBA" id="ARBA00022898"/>
    </source>
</evidence>
<keyword evidence="3 5" id="KW-0663">Pyridoxal phosphate</keyword>
<evidence type="ECO:0000256" key="5">
    <source>
        <dbReference type="PIRSR" id="PIRSR006278-2"/>
    </source>
</evidence>
<feature type="domain" description="Tryptophan synthase beta chain-like PALP" evidence="6">
    <location>
        <begin position="21"/>
        <end position="294"/>
    </location>
</feature>
<dbReference type="InterPro" id="IPR001926">
    <property type="entry name" value="TrpB-like_PALP"/>
</dbReference>
<name>A0A4R2P1V7_9FLAO</name>
<dbReference type="OrthoDB" id="9801249at2"/>
<proteinExistence type="inferred from homology"/>
<evidence type="ECO:0000259" key="6">
    <source>
        <dbReference type="Pfam" id="PF00291"/>
    </source>
</evidence>
<feature type="modified residue" description="N6-(pyridoxal phosphate)lysine" evidence="5">
    <location>
        <position position="45"/>
    </location>
</feature>
<dbReference type="Proteomes" id="UP000294564">
    <property type="component" value="Unassembled WGS sequence"/>
</dbReference>